<reference evidence="8 9" key="1">
    <citation type="submission" date="2019-04" db="EMBL/GenBank/DDBJ databases">
        <title>Mesorhizobium composti sp. nov., isolated from compost.</title>
        <authorList>
            <person name="Lin S.-Y."/>
            <person name="Hameed A."/>
            <person name="Hsieh Y.-T."/>
            <person name="Young C.-C."/>
        </authorList>
    </citation>
    <scope>NUCLEOTIDE SEQUENCE [LARGE SCALE GENOMIC DNA]</scope>
    <source>
        <strain evidence="8 9">CC-YTH430</strain>
    </source>
</reference>
<evidence type="ECO:0000256" key="5">
    <source>
        <dbReference type="ARBA" id="ARBA00040785"/>
    </source>
</evidence>
<comment type="catalytic activity">
    <reaction evidence="6">
        <text>1-haloalkane + H2O = a halide anion + a primary alcohol + H(+)</text>
        <dbReference type="Rhea" id="RHEA:19081"/>
        <dbReference type="ChEBI" id="CHEBI:15377"/>
        <dbReference type="ChEBI" id="CHEBI:15378"/>
        <dbReference type="ChEBI" id="CHEBI:15734"/>
        <dbReference type="ChEBI" id="CHEBI:16042"/>
        <dbReference type="ChEBI" id="CHEBI:18060"/>
        <dbReference type="EC" id="3.8.1.5"/>
    </reaction>
</comment>
<dbReference type="Pfam" id="PF00561">
    <property type="entry name" value="Abhydrolase_1"/>
    <property type="match status" value="1"/>
</dbReference>
<keyword evidence="4 6" id="KW-0378">Hydrolase</keyword>
<gene>
    <name evidence="6" type="primary">dhaA</name>
    <name evidence="8" type="ORF">E6C48_11940</name>
</gene>
<dbReference type="InterPro" id="IPR029058">
    <property type="entry name" value="AB_hydrolase_fold"/>
</dbReference>
<dbReference type="PANTHER" id="PTHR43798:SF24">
    <property type="entry name" value="CIS-3-ALKYL-4-ALKYLOXETAN-2-ONE DECARBOXYLASE"/>
    <property type="match status" value="1"/>
</dbReference>
<sequence length="303" mass="33459">MSADQTLKQQRHEIDVLDSTMSYVEAGGDGPTVLFLHGNPTSSYIWRNIIPHVAPVGRCIAPDLIGYGQSGKPDIAYRFFDQVRYLDAFIEKLGIGDMVLVAQDWGTALAFHLASRRPHRILGLAFMEFIRPFDRWEDFHQRDEARALFKAFRTPGQGEKLVLEDNIFIERVLPASVMRKMSAEEMDAYRAPFPTPASRKPILSMPNEMPIGSLPADVAAISAHDHRALRLSTYPKILFHGEPGALVSPAAANAFAATLTDCKVINLGPGAHYLQEDHPDAIGAALRDWVPAIAAREHKAAVA</sequence>
<dbReference type="NCBIfam" id="NF002938">
    <property type="entry name" value="PRK03592.1"/>
    <property type="match status" value="1"/>
</dbReference>
<protein>
    <recommendedName>
        <fullName evidence="5 6">Haloalkane dehalogenase</fullName>
        <ecNumber evidence="3 6">3.8.1.5</ecNumber>
    </recommendedName>
</protein>
<feature type="domain" description="AB hydrolase-1" evidence="7">
    <location>
        <begin position="31"/>
        <end position="279"/>
    </location>
</feature>
<dbReference type="InterPro" id="IPR050266">
    <property type="entry name" value="AB_hydrolase_sf"/>
</dbReference>
<evidence type="ECO:0000313" key="9">
    <source>
        <dbReference type="Proteomes" id="UP000306441"/>
    </source>
</evidence>
<evidence type="ECO:0000259" key="7">
    <source>
        <dbReference type="Pfam" id="PF00561"/>
    </source>
</evidence>
<organism evidence="8 9">
    <name type="scientific">Ollibium composti</name>
    <dbReference type="NCBI Taxonomy" id="2675109"/>
    <lineage>
        <taxon>Bacteria</taxon>
        <taxon>Pseudomonadati</taxon>
        <taxon>Pseudomonadota</taxon>
        <taxon>Alphaproteobacteria</taxon>
        <taxon>Hyphomicrobiales</taxon>
        <taxon>Phyllobacteriaceae</taxon>
        <taxon>Ollibium</taxon>
    </lineage>
</organism>
<feature type="active site" description="Proton acceptor" evidence="6">
    <location>
        <position position="272"/>
    </location>
</feature>
<comment type="similarity">
    <text evidence="1 6">Belongs to the haloalkane dehalogenase family. Type 2 subfamily.</text>
</comment>
<dbReference type="HAMAP" id="MF_01231">
    <property type="entry name" value="Haloalk_dehal_type2"/>
    <property type="match status" value="1"/>
</dbReference>
<dbReference type="GO" id="GO:0018786">
    <property type="term" value="F:haloalkane dehalogenase activity"/>
    <property type="evidence" value="ECO:0007669"/>
    <property type="project" value="UniProtKB-EC"/>
</dbReference>
<evidence type="ECO:0000256" key="6">
    <source>
        <dbReference type="HAMAP-Rule" id="MF_01231"/>
    </source>
</evidence>
<dbReference type="Gene3D" id="3.40.50.1820">
    <property type="entry name" value="alpha/beta hydrolase"/>
    <property type="match status" value="1"/>
</dbReference>
<dbReference type="PANTHER" id="PTHR43798">
    <property type="entry name" value="MONOACYLGLYCEROL LIPASE"/>
    <property type="match status" value="1"/>
</dbReference>
<evidence type="ECO:0000256" key="2">
    <source>
        <dbReference type="ARBA" id="ARBA00011245"/>
    </source>
</evidence>
<evidence type="ECO:0000256" key="4">
    <source>
        <dbReference type="ARBA" id="ARBA00022801"/>
    </source>
</evidence>
<evidence type="ECO:0000313" key="8">
    <source>
        <dbReference type="EMBL" id="THF57025.1"/>
    </source>
</evidence>
<feature type="active site" description="Proton donor" evidence="6">
    <location>
        <position position="128"/>
    </location>
</feature>
<dbReference type="RefSeq" id="WP_136357447.1">
    <property type="nucleotide sequence ID" value="NZ_SSNY01000006.1"/>
</dbReference>
<evidence type="ECO:0000256" key="3">
    <source>
        <dbReference type="ARBA" id="ARBA00012065"/>
    </source>
</evidence>
<dbReference type="SUPFAM" id="SSF53474">
    <property type="entry name" value="alpha/beta-Hydrolases"/>
    <property type="match status" value="1"/>
</dbReference>
<dbReference type="EC" id="3.8.1.5" evidence="3 6"/>
<evidence type="ECO:0000256" key="1">
    <source>
        <dbReference type="ARBA" id="ARBA00007213"/>
    </source>
</evidence>
<accession>A0ABY2Q7D5</accession>
<dbReference type="InterPro" id="IPR000639">
    <property type="entry name" value="Epox_hydrolase-like"/>
</dbReference>
<feature type="active site" description="Nucleophile" evidence="6">
    <location>
        <position position="104"/>
    </location>
</feature>
<name>A0ABY2Q7D5_9HYPH</name>
<dbReference type="InterPro" id="IPR023594">
    <property type="entry name" value="Haloalkane_dehalogenase_2"/>
</dbReference>
<dbReference type="EMBL" id="SSNY01000006">
    <property type="protein sequence ID" value="THF57025.1"/>
    <property type="molecule type" value="Genomic_DNA"/>
</dbReference>
<dbReference type="PRINTS" id="PR00412">
    <property type="entry name" value="EPOXHYDRLASE"/>
</dbReference>
<proteinExistence type="inferred from homology"/>
<comment type="caution">
    <text evidence="8">The sequence shown here is derived from an EMBL/GenBank/DDBJ whole genome shotgun (WGS) entry which is preliminary data.</text>
</comment>
<comment type="function">
    <text evidence="6">Catalyzes hydrolytic cleavage of carbon-halogen bonds in halogenated aliphatic compounds, leading to the formation of the corresponding primary alcohols, halide ions and protons.</text>
</comment>
<comment type="subunit">
    <text evidence="2 6">Monomer.</text>
</comment>
<keyword evidence="9" id="KW-1185">Reference proteome</keyword>
<dbReference type="Proteomes" id="UP000306441">
    <property type="component" value="Unassembled WGS sequence"/>
</dbReference>
<dbReference type="InterPro" id="IPR000073">
    <property type="entry name" value="AB_hydrolase_1"/>
</dbReference>